<protein>
    <submittedName>
        <fullName evidence="2">MSP domain-containing protein</fullName>
    </submittedName>
</protein>
<keyword evidence="1" id="KW-1185">Reference proteome</keyword>
<evidence type="ECO:0000313" key="2">
    <source>
        <dbReference type="WBParaSite" id="ALUE_0001276801-mRNA-1"/>
    </source>
</evidence>
<dbReference type="WBParaSite" id="ALUE_0001276801-mRNA-1">
    <property type="protein sequence ID" value="ALUE_0001276801-mRNA-1"/>
    <property type="gene ID" value="ALUE_0001276801"/>
</dbReference>
<sequence length="417" mass="46085">MSAFIGDAISVPSSLSSVLRTRSDSSTHSCKFLSATDDEGSQLETALSSSVSTIYSSSETYSSESSVTTAFGETSSGKQETNTRNSIVTAVKEISTGKEDVDVTLPKPIFSKNSTKPLGTAVVFPNENCEVPRDTSLLYNITPRFVDSLELIGKVPCDPVPFDELPREWQLIQNSSEESKESSIDGARISDCTTARSILTSHTAPHSEYYSHPPNSEYFVDKDLIEKKKGFGSTFYPSEYVMEELNANAMEFTTVSHKKEKTDESAEQKLIAVEPTCAVFAQRILNDNQVKQTASVVFTNKTNRKLIFIIRQRLHLAVSSSNCLTEFVSKKSARERCKSNSFPAVSFGGCSIFYFITSNQRRITRSSLHNFRTAVAIGSAVYRLRPSKNSVRFLLLQNKLVSKIHVLSQKITAKCVS</sequence>
<organism evidence="1 2">
    <name type="scientific">Ascaris lumbricoides</name>
    <name type="common">Giant roundworm</name>
    <dbReference type="NCBI Taxonomy" id="6252"/>
    <lineage>
        <taxon>Eukaryota</taxon>
        <taxon>Metazoa</taxon>
        <taxon>Ecdysozoa</taxon>
        <taxon>Nematoda</taxon>
        <taxon>Chromadorea</taxon>
        <taxon>Rhabditida</taxon>
        <taxon>Spirurina</taxon>
        <taxon>Ascaridomorpha</taxon>
        <taxon>Ascaridoidea</taxon>
        <taxon>Ascarididae</taxon>
        <taxon>Ascaris</taxon>
    </lineage>
</organism>
<reference evidence="2" key="1">
    <citation type="submission" date="2017-02" db="UniProtKB">
        <authorList>
            <consortium name="WormBaseParasite"/>
        </authorList>
    </citation>
    <scope>IDENTIFICATION</scope>
</reference>
<name>A0A0M3I6Q8_ASCLU</name>
<dbReference type="Proteomes" id="UP000036681">
    <property type="component" value="Unplaced"/>
</dbReference>
<accession>A0A0M3I6Q8</accession>
<dbReference type="AlphaFoldDB" id="A0A0M3I6Q8"/>
<evidence type="ECO:0000313" key="1">
    <source>
        <dbReference type="Proteomes" id="UP000036681"/>
    </source>
</evidence>
<proteinExistence type="predicted"/>